<comment type="caution">
    <text evidence="2">The sequence shown here is derived from an EMBL/GenBank/DDBJ whole genome shotgun (WGS) entry which is preliminary data.</text>
</comment>
<evidence type="ECO:0000256" key="1">
    <source>
        <dbReference type="SAM" id="MobiDB-lite"/>
    </source>
</evidence>
<dbReference type="SUPFAM" id="SSF103657">
    <property type="entry name" value="BAR/IMD domain-like"/>
    <property type="match status" value="2"/>
</dbReference>
<evidence type="ECO:0000313" key="3">
    <source>
        <dbReference type="Proteomes" id="UP000019335"/>
    </source>
</evidence>
<gene>
    <name evidence="2" type="ORF">Naga_100059g9</name>
</gene>
<feature type="region of interest" description="Disordered" evidence="1">
    <location>
        <begin position="557"/>
        <end position="578"/>
    </location>
</feature>
<feature type="compositionally biased region" description="Low complexity" evidence="1">
    <location>
        <begin position="1"/>
        <end position="17"/>
    </location>
</feature>
<protein>
    <submittedName>
        <fullName evidence="2">Uncharacterized protein</fullName>
    </submittedName>
</protein>
<dbReference type="OrthoDB" id="2155291at2759"/>
<keyword evidence="3" id="KW-1185">Reference proteome</keyword>
<feature type="compositionally biased region" description="Acidic residues" evidence="1">
    <location>
        <begin position="559"/>
        <end position="578"/>
    </location>
</feature>
<dbReference type="AlphaFoldDB" id="W7U4J7"/>
<dbReference type="Gene3D" id="1.20.1270.60">
    <property type="entry name" value="Arfaptin homology (AH) domain/BAR domain"/>
    <property type="match status" value="1"/>
</dbReference>
<proteinExistence type="predicted"/>
<organism evidence="2 3">
    <name type="scientific">Nannochloropsis gaditana</name>
    <dbReference type="NCBI Taxonomy" id="72520"/>
    <lineage>
        <taxon>Eukaryota</taxon>
        <taxon>Sar</taxon>
        <taxon>Stramenopiles</taxon>
        <taxon>Ochrophyta</taxon>
        <taxon>Eustigmatophyceae</taxon>
        <taxon>Eustigmatales</taxon>
        <taxon>Monodopsidaceae</taxon>
        <taxon>Nannochloropsis</taxon>
    </lineage>
</organism>
<accession>W7U4J7</accession>
<feature type="region of interest" description="Disordered" evidence="1">
    <location>
        <begin position="463"/>
        <end position="494"/>
    </location>
</feature>
<evidence type="ECO:0000313" key="2">
    <source>
        <dbReference type="EMBL" id="EWM27639.1"/>
    </source>
</evidence>
<dbReference type="InterPro" id="IPR027267">
    <property type="entry name" value="AH/BAR_dom_sf"/>
</dbReference>
<feature type="compositionally biased region" description="Polar residues" evidence="1">
    <location>
        <begin position="485"/>
        <end position="494"/>
    </location>
</feature>
<dbReference type="EMBL" id="AZIL01000427">
    <property type="protein sequence ID" value="EWM27639.1"/>
    <property type="molecule type" value="Genomic_DNA"/>
</dbReference>
<feature type="region of interest" description="Disordered" evidence="1">
    <location>
        <begin position="1"/>
        <end position="29"/>
    </location>
</feature>
<sequence>MASATTPDSLLSSPSKLSTHDEKIHTSSPPYSFATDLLGSFEKVRKNHTQTLKVLEELAIMIKGRAAVEEVYSQQMARLVSDHTHGLRRLGEALARKAGGMGVNEGDSVAETSSCTIESTFRECVESLKADMLNRSVQRKQLAKNILADVFAPLEDIYDRLASESRGLEDLLGTLTKQGRACESRYRSAHKKYEQAVQLATNACDILTEKGQSLPSLDIKLLHQRYSNSSRAASPATPSPFDLKKEDFSAILAGSPRKISEAFTQAAKKDITTWLLPLDKGRRDDLDTIAKNHLEMAELFRFACLERFDELSTFARRAAHELQRVLCHYQSCEERCIERLAVVLRKQIVFESSCLANEQFEAQIIFKVIEAMDKDKDLEAFIHAHKVPFPGADVDSTLKSLGLIGNPLPAPPASPEEIGKSTCDENLLHASGTVIVGREDLPHLSSPAPRVVPATTVLRLLGGNLSASGTPTPTPHHSSTLRTTNGNPFSDFSSMLNKSLRSPLAAALSSKNAAPPPDAPSQVLMSPPVPEVGLEGLPFELQAPPSVRLGNMVEPTQSLDDEGHDSVEDEIEEGENDDEGFSALQKHARRLRGVAKEYSPYQEEGNRSAISSPLIPLEEILTADGGIEYRL</sequence>
<dbReference type="Proteomes" id="UP000019335">
    <property type="component" value="Chromosome 6"/>
</dbReference>
<feature type="compositionally biased region" description="Low complexity" evidence="1">
    <location>
        <begin position="475"/>
        <end position="484"/>
    </location>
</feature>
<reference evidence="2 3" key="1">
    <citation type="journal article" date="2014" name="Mol. Plant">
        <title>Chromosome Scale Genome Assembly and Transcriptome Profiling of Nannochloropsis gaditana in Nitrogen Depletion.</title>
        <authorList>
            <person name="Corteggiani Carpinelli E."/>
            <person name="Telatin A."/>
            <person name="Vitulo N."/>
            <person name="Forcato C."/>
            <person name="D'Angelo M."/>
            <person name="Schiavon R."/>
            <person name="Vezzi A."/>
            <person name="Giacometti G.M."/>
            <person name="Morosinotto T."/>
            <person name="Valle G."/>
        </authorList>
    </citation>
    <scope>NUCLEOTIDE SEQUENCE [LARGE SCALE GENOMIC DNA]</scope>
    <source>
        <strain evidence="2 3">B-31</strain>
    </source>
</reference>
<name>W7U4J7_9STRA</name>